<dbReference type="Proteomes" id="UP000596661">
    <property type="component" value="Chromosome 5"/>
</dbReference>
<dbReference type="AlphaFoldDB" id="A0A803PQY5"/>
<reference evidence="2" key="2">
    <citation type="submission" date="2021-03" db="UniProtKB">
        <authorList>
            <consortium name="EnsemblPlants"/>
        </authorList>
    </citation>
    <scope>IDENTIFICATION</scope>
</reference>
<accession>A0A803PQY5</accession>
<proteinExistence type="predicted"/>
<reference evidence="2" key="1">
    <citation type="submission" date="2018-11" db="EMBL/GenBank/DDBJ databases">
        <authorList>
            <person name="Grassa J C."/>
        </authorList>
    </citation>
    <scope>NUCLEOTIDE SEQUENCE [LARGE SCALE GENOMIC DNA]</scope>
</reference>
<dbReference type="EMBL" id="UZAU01000430">
    <property type="status" value="NOT_ANNOTATED_CDS"/>
    <property type="molecule type" value="Genomic_DNA"/>
</dbReference>
<name>A0A803PQY5_CANSA</name>
<evidence type="ECO:0000313" key="2">
    <source>
        <dbReference type="EnsemblPlants" id="cds.evm.model.05.569"/>
    </source>
</evidence>
<organism evidence="2 3">
    <name type="scientific">Cannabis sativa</name>
    <name type="common">Hemp</name>
    <name type="synonym">Marijuana</name>
    <dbReference type="NCBI Taxonomy" id="3483"/>
    <lineage>
        <taxon>Eukaryota</taxon>
        <taxon>Viridiplantae</taxon>
        <taxon>Streptophyta</taxon>
        <taxon>Embryophyta</taxon>
        <taxon>Tracheophyta</taxon>
        <taxon>Spermatophyta</taxon>
        <taxon>Magnoliopsida</taxon>
        <taxon>eudicotyledons</taxon>
        <taxon>Gunneridae</taxon>
        <taxon>Pentapetalae</taxon>
        <taxon>rosids</taxon>
        <taxon>fabids</taxon>
        <taxon>Rosales</taxon>
        <taxon>Cannabaceae</taxon>
        <taxon>Cannabis</taxon>
    </lineage>
</organism>
<feature type="region of interest" description="Disordered" evidence="1">
    <location>
        <begin position="48"/>
        <end position="100"/>
    </location>
</feature>
<protein>
    <recommendedName>
        <fullName evidence="4">Retrotransposon gag domain-containing protein</fullName>
    </recommendedName>
</protein>
<evidence type="ECO:0000256" key="1">
    <source>
        <dbReference type="SAM" id="MobiDB-lite"/>
    </source>
</evidence>
<evidence type="ECO:0000313" key="3">
    <source>
        <dbReference type="Proteomes" id="UP000596661"/>
    </source>
</evidence>
<sequence>MDVSPKRPGICKESCTKKLNNMEMAGQTIPGRPIEEGLTDLIKIVNPTNPTNPINSANTTNPVDPTNPVNLDDQPLRTRTDSPTSPRIKGPLNTEQPSQCTAGTIPQYYVGDIGPRIGKPTIYEPHVDLGEDIELARLREAVGQEAILCVHQAELNCCNREASDVLGQFIERTTGRGQDSIRNPLQGRLINRLGMVYQQRIGAISSWPQEGLTLGKNSLENSIPSSLHQNKYLDNWRILSKYKIRQGEPLKDYSQRFMAEATEVKGLFEKGCHTSLLRGILSLSEF</sequence>
<dbReference type="Gramene" id="evm.model.05.569">
    <property type="protein sequence ID" value="cds.evm.model.05.569"/>
    <property type="gene ID" value="evm.TU.05.569"/>
</dbReference>
<feature type="compositionally biased region" description="Low complexity" evidence="1">
    <location>
        <begin position="48"/>
        <end position="62"/>
    </location>
</feature>
<keyword evidence="3" id="KW-1185">Reference proteome</keyword>
<evidence type="ECO:0008006" key="4">
    <source>
        <dbReference type="Google" id="ProtNLM"/>
    </source>
</evidence>
<dbReference type="EnsemblPlants" id="evm.model.05.569">
    <property type="protein sequence ID" value="cds.evm.model.05.569"/>
    <property type="gene ID" value="evm.TU.05.569"/>
</dbReference>